<organism evidence="2 3">
    <name type="scientific">Astathelohania contejeani</name>
    <dbReference type="NCBI Taxonomy" id="164912"/>
    <lineage>
        <taxon>Eukaryota</taxon>
        <taxon>Fungi</taxon>
        <taxon>Fungi incertae sedis</taxon>
        <taxon>Microsporidia</taxon>
        <taxon>Astathelohaniidae</taxon>
        <taxon>Astathelohania</taxon>
    </lineage>
</organism>
<proteinExistence type="predicted"/>
<dbReference type="PROSITE" id="PS50127">
    <property type="entry name" value="UBC_2"/>
    <property type="match status" value="1"/>
</dbReference>
<dbReference type="Gene3D" id="3.10.110.10">
    <property type="entry name" value="Ubiquitin Conjugating Enzyme"/>
    <property type="match status" value="1"/>
</dbReference>
<dbReference type="EMBL" id="SBIQ01000475">
    <property type="protein sequence ID" value="KAF7676619.1"/>
    <property type="molecule type" value="Genomic_DNA"/>
</dbReference>
<dbReference type="InterPro" id="IPR000608">
    <property type="entry name" value="UBC"/>
</dbReference>
<sequence>MLKSFPEYRIRKEMPTLDIPPRCKFERLEIPLAPFILSFKYTVILEEGIYKDREIVFFIHLTEDYPFKGPKVKCESKILHPNIDEKGNVCMEVFREKWSSAMGLQIILLGIYWLLLEFDSENALNSEVADLMKRDYNEFVRKARTYK</sequence>
<feature type="domain" description="UBC core" evidence="1">
    <location>
        <begin position="5"/>
        <end position="147"/>
    </location>
</feature>
<dbReference type="Pfam" id="PF00179">
    <property type="entry name" value="UQ_con"/>
    <property type="match status" value="1"/>
</dbReference>
<name>A0ABQ7HVC5_9MICR</name>
<reference evidence="2 3" key="1">
    <citation type="submission" date="2019-01" db="EMBL/GenBank/DDBJ databases">
        <title>Genomes sequencing and comparative genomics of infectious freshwater microsporidia, Cucumispora dikerogammari and Thelohania contejeani.</title>
        <authorList>
            <person name="Cormier A."/>
            <person name="Giraud I."/>
            <person name="Wattier R."/>
            <person name="Teixeira M."/>
            <person name="Grandjean F."/>
            <person name="Rigaud T."/>
            <person name="Cordaux R."/>
        </authorList>
    </citation>
    <scope>NUCLEOTIDE SEQUENCE [LARGE SCALE GENOMIC DNA]</scope>
    <source>
        <strain evidence="2">T1</strain>
        <tissue evidence="2">Spores</tissue>
    </source>
</reference>
<evidence type="ECO:0000313" key="2">
    <source>
        <dbReference type="EMBL" id="KAF7676619.1"/>
    </source>
</evidence>
<dbReference type="CDD" id="cd23794">
    <property type="entry name" value="UBCc_UBE2F_UBE2M"/>
    <property type="match status" value="1"/>
</dbReference>
<comment type="caution">
    <text evidence="2">The sequence shown here is derived from an EMBL/GenBank/DDBJ whole genome shotgun (WGS) entry which is preliminary data.</text>
</comment>
<dbReference type="SMART" id="SM00212">
    <property type="entry name" value="UBCc"/>
    <property type="match status" value="1"/>
</dbReference>
<evidence type="ECO:0000313" key="3">
    <source>
        <dbReference type="Proteomes" id="UP001516464"/>
    </source>
</evidence>
<dbReference type="SUPFAM" id="SSF54495">
    <property type="entry name" value="UBC-like"/>
    <property type="match status" value="1"/>
</dbReference>
<dbReference type="PANTHER" id="PTHR24068">
    <property type="entry name" value="UBIQUITIN-CONJUGATING ENZYME E2"/>
    <property type="match status" value="1"/>
</dbReference>
<accession>A0ABQ7HVC5</accession>
<dbReference type="Proteomes" id="UP001516464">
    <property type="component" value="Unassembled WGS sequence"/>
</dbReference>
<evidence type="ECO:0000259" key="1">
    <source>
        <dbReference type="PROSITE" id="PS50127"/>
    </source>
</evidence>
<gene>
    <name evidence="2" type="primary">Ubc12</name>
    <name evidence="2" type="ORF">TCON_2671</name>
</gene>
<dbReference type="InterPro" id="IPR016135">
    <property type="entry name" value="UBQ-conjugating_enzyme/RWD"/>
</dbReference>
<keyword evidence="3" id="KW-1185">Reference proteome</keyword>
<protein>
    <submittedName>
        <fullName evidence="2">Nedd8-conjugating enzyme Ubc12</fullName>
    </submittedName>
</protein>